<dbReference type="Gene3D" id="1.50.10.10">
    <property type="match status" value="1"/>
</dbReference>
<gene>
    <name evidence="7" type="ORF">L3556_06935</name>
</gene>
<evidence type="ECO:0000256" key="3">
    <source>
        <dbReference type="ARBA" id="ARBA00012758"/>
    </source>
</evidence>
<dbReference type="PANTHER" id="PTHR31916:SF28">
    <property type="entry name" value="NEUTRAL_ALKALINE INVERTASE 3, CHLOROPLASTIC"/>
    <property type="match status" value="1"/>
</dbReference>
<comment type="catalytic activity">
    <reaction evidence="1">
        <text>Hydrolysis of terminal non-reducing beta-D-fructofuranoside residues in beta-D-fructofuranosides.</text>
        <dbReference type="EC" id="3.2.1.26"/>
    </reaction>
</comment>
<reference evidence="7" key="1">
    <citation type="journal article" date="2022" name="Genome Biol. Evol.">
        <title>A New Gene Family Diagnostic for Intracellular Biomineralization of Amorphous Ca Carbonates by Cyanobacteria.</title>
        <authorList>
            <person name="Benzerara K."/>
            <person name="Duprat E."/>
            <person name="Bitard-Feildel T."/>
            <person name="Caumes G."/>
            <person name="Cassier-Chauvat C."/>
            <person name="Chauvat F."/>
            <person name="Dezi M."/>
            <person name="Diop S.I."/>
            <person name="Gaschignard G."/>
            <person name="Gorgen S."/>
            <person name="Gugger M."/>
            <person name="Lopez-Garcia P."/>
            <person name="Millet M."/>
            <person name="Skouri-Panet F."/>
            <person name="Moreira D."/>
            <person name="Callebaut I."/>
        </authorList>
    </citation>
    <scope>NUCLEOTIDE SEQUENCE</scope>
    <source>
        <strain evidence="7">G9</strain>
    </source>
</reference>
<sequence length="491" mass="57192">MSLSFEASAIATARHLLYEKALVYFNHEPVGTIAAIPQKTRVYKDGRYQTVVPETDLNYTELFIRDNVPTTLFFLLDGRADIARNFLDTCLLLQSKDIYTAGIFPASFHVGPDRLTPDYGQRAIGRVASVDATLWWLILAEIYVQRTGDRDWAKQDSVQHGIRQFLRLLLHPGFREAPTLQVPDGAFMIDRPLDVWGAPLEIQVLLYGALISSASLILAGHDYDLTPDDHWRVQQSLKRAIRLRRYLLKHYWLNTRIVQVLRRRPTDLYGDSSIINEYNIRTETIPHWLQHWLGEQGGYLIGNVRTGRPDFRFFTLGNCLGAIFDLLTRKQQKSLFELMLHNHQELFAEMPLRICHPPLDNEDWRNKTGFDPKNQTWCYHNSGHWPCLFWFLVIAMMRHQDYAADVPESYAYHRLLKDGYETLLQRLPEQQWAEYFDGPTGVWIGQQARTYQTWTFTSLLLSHHLLITHPGDRDLMNLPSLRQLLCYLRPN</sequence>
<dbReference type="EMBL" id="JAKKUT010000002">
    <property type="protein sequence ID" value="MDG2990669.1"/>
    <property type="molecule type" value="Genomic_DNA"/>
</dbReference>
<keyword evidence="5" id="KW-0119">Carbohydrate metabolism</keyword>
<evidence type="ECO:0000256" key="6">
    <source>
        <dbReference type="ARBA" id="ARBA00023295"/>
    </source>
</evidence>
<protein>
    <recommendedName>
        <fullName evidence="3">beta-fructofuranosidase</fullName>
        <ecNumber evidence="3">3.2.1.26</ecNumber>
    </recommendedName>
</protein>
<dbReference type="InterPro" id="IPR012341">
    <property type="entry name" value="6hp_glycosidase-like_sf"/>
</dbReference>
<evidence type="ECO:0000313" key="7">
    <source>
        <dbReference type="EMBL" id="MDG2990669.1"/>
    </source>
</evidence>
<evidence type="ECO:0000256" key="4">
    <source>
        <dbReference type="ARBA" id="ARBA00022801"/>
    </source>
</evidence>
<organism evidence="7 8">
    <name type="scientific">Candidatus Synechococcus calcipolaris G9</name>
    <dbReference type="NCBI Taxonomy" id="1497997"/>
    <lineage>
        <taxon>Bacteria</taxon>
        <taxon>Bacillati</taxon>
        <taxon>Cyanobacteriota</taxon>
        <taxon>Cyanophyceae</taxon>
        <taxon>Synechococcales</taxon>
        <taxon>Synechococcaceae</taxon>
        <taxon>Synechococcus</taxon>
    </lineage>
</organism>
<dbReference type="RefSeq" id="WP_277866575.1">
    <property type="nucleotide sequence ID" value="NZ_JAKKUT010000002.1"/>
</dbReference>
<keyword evidence="8" id="KW-1185">Reference proteome</keyword>
<keyword evidence="4 7" id="KW-0378">Hydrolase</keyword>
<evidence type="ECO:0000256" key="2">
    <source>
        <dbReference type="ARBA" id="ARBA00007671"/>
    </source>
</evidence>
<evidence type="ECO:0000313" key="8">
    <source>
        <dbReference type="Proteomes" id="UP001154265"/>
    </source>
</evidence>
<accession>A0ABT6EXZ3</accession>
<dbReference type="InterPro" id="IPR024746">
    <property type="entry name" value="Glyco_hydro_100"/>
</dbReference>
<dbReference type="Proteomes" id="UP001154265">
    <property type="component" value="Unassembled WGS sequence"/>
</dbReference>
<dbReference type="EC" id="3.2.1.26" evidence="3"/>
<dbReference type="PANTHER" id="PTHR31916">
    <property type="match status" value="1"/>
</dbReference>
<dbReference type="Pfam" id="PF12899">
    <property type="entry name" value="Glyco_hydro_100"/>
    <property type="match status" value="1"/>
</dbReference>
<dbReference type="InterPro" id="IPR008928">
    <property type="entry name" value="6-hairpin_glycosidase_sf"/>
</dbReference>
<evidence type="ECO:0000256" key="1">
    <source>
        <dbReference type="ARBA" id="ARBA00000094"/>
    </source>
</evidence>
<evidence type="ECO:0000256" key="5">
    <source>
        <dbReference type="ARBA" id="ARBA00023277"/>
    </source>
</evidence>
<dbReference type="GO" id="GO:0016787">
    <property type="term" value="F:hydrolase activity"/>
    <property type="evidence" value="ECO:0007669"/>
    <property type="project" value="UniProtKB-KW"/>
</dbReference>
<proteinExistence type="inferred from homology"/>
<comment type="similarity">
    <text evidence="2">Belongs to the glycosyl hydrolase 100 family.</text>
</comment>
<reference evidence="7" key="2">
    <citation type="submission" date="2022-01" db="EMBL/GenBank/DDBJ databases">
        <authorList>
            <person name="Zivanovic Y."/>
            <person name="Moreira D."/>
            <person name="Lopez-Garcia P."/>
        </authorList>
    </citation>
    <scope>NUCLEOTIDE SEQUENCE</scope>
    <source>
        <strain evidence="7">G9</strain>
    </source>
</reference>
<keyword evidence="6" id="KW-0326">Glycosidase</keyword>
<name>A0ABT6EXZ3_9SYNE</name>
<comment type="caution">
    <text evidence="7">The sequence shown here is derived from an EMBL/GenBank/DDBJ whole genome shotgun (WGS) entry which is preliminary data.</text>
</comment>
<dbReference type="SUPFAM" id="SSF48208">
    <property type="entry name" value="Six-hairpin glycosidases"/>
    <property type="match status" value="1"/>
</dbReference>